<dbReference type="Proteomes" id="UP000248961">
    <property type="component" value="Unassembled WGS sequence"/>
</dbReference>
<sequence>MIKALSMRCCDFSMTGGWMTRRTKKEKTRHCASGVSGKETGFGYSPGLKKKRGIALSGVSTTSERGRMASSDRQQLLTLQTRQTSKARREGNEKGWRRRGGGGGEERGKSGWTEGIKDGGWGGEEGKARKRSGSRGGRSAIVPNKRRRGGRP</sequence>
<evidence type="ECO:0000313" key="3">
    <source>
        <dbReference type="Proteomes" id="UP000248961"/>
    </source>
</evidence>
<evidence type="ECO:0000313" key="2">
    <source>
        <dbReference type="EMBL" id="RAL07977.1"/>
    </source>
</evidence>
<feature type="region of interest" description="Disordered" evidence="1">
    <location>
        <begin position="57"/>
        <end position="152"/>
    </location>
</feature>
<gene>
    <name evidence="2" type="ORF">BO97DRAFT_229586</name>
</gene>
<organism evidence="2 3">
    <name type="scientific">Aspergillus homomorphus (strain CBS 101889)</name>
    <dbReference type="NCBI Taxonomy" id="1450537"/>
    <lineage>
        <taxon>Eukaryota</taxon>
        <taxon>Fungi</taxon>
        <taxon>Dikarya</taxon>
        <taxon>Ascomycota</taxon>
        <taxon>Pezizomycotina</taxon>
        <taxon>Eurotiomycetes</taxon>
        <taxon>Eurotiomycetidae</taxon>
        <taxon>Eurotiales</taxon>
        <taxon>Aspergillaceae</taxon>
        <taxon>Aspergillus</taxon>
        <taxon>Aspergillus subgen. Circumdati</taxon>
    </lineage>
</organism>
<proteinExistence type="predicted"/>
<dbReference type="RefSeq" id="XP_025547131.1">
    <property type="nucleotide sequence ID" value="XM_025690708.1"/>
</dbReference>
<dbReference type="VEuPathDB" id="FungiDB:BO97DRAFT_229586"/>
<dbReference type="EMBL" id="KZ824321">
    <property type="protein sequence ID" value="RAL07977.1"/>
    <property type="molecule type" value="Genomic_DNA"/>
</dbReference>
<protein>
    <submittedName>
        <fullName evidence="2">Uncharacterized protein</fullName>
    </submittedName>
</protein>
<accession>A0A395HJI0</accession>
<keyword evidence="3" id="KW-1185">Reference proteome</keyword>
<reference evidence="2 3" key="1">
    <citation type="submission" date="2018-02" db="EMBL/GenBank/DDBJ databases">
        <title>The genomes of Aspergillus section Nigri reveals drivers in fungal speciation.</title>
        <authorList>
            <consortium name="DOE Joint Genome Institute"/>
            <person name="Vesth T.C."/>
            <person name="Nybo J."/>
            <person name="Theobald S."/>
            <person name="Brandl J."/>
            <person name="Frisvad J.C."/>
            <person name="Nielsen K.F."/>
            <person name="Lyhne E.K."/>
            <person name="Kogle M.E."/>
            <person name="Kuo A."/>
            <person name="Riley R."/>
            <person name="Clum A."/>
            <person name="Nolan M."/>
            <person name="Lipzen A."/>
            <person name="Salamov A."/>
            <person name="Henrissat B."/>
            <person name="Wiebenga A."/>
            <person name="De vries R.P."/>
            <person name="Grigoriev I.V."/>
            <person name="Mortensen U.H."/>
            <person name="Andersen M.R."/>
            <person name="Baker S.E."/>
        </authorList>
    </citation>
    <scope>NUCLEOTIDE SEQUENCE [LARGE SCALE GENOMIC DNA]</scope>
    <source>
        <strain evidence="2 3">CBS 101889</strain>
    </source>
</reference>
<evidence type="ECO:0000256" key="1">
    <source>
        <dbReference type="SAM" id="MobiDB-lite"/>
    </source>
</evidence>
<dbReference type="AlphaFoldDB" id="A0A395HJI0"/>
<name>A0A395HJI0_ASPHC</name>
<feature type="compositionally biased region" description="Low complexity" evidence="1">
    <location>
        <begin position="73"/>
        <end position="84"/>
    </location>
</feature>
<dbReference type="GeneID" id="37194997"/>